<dbReference type="AlphaFoldDB" id="A0A6J4IZJ7"/>
<feature type="compositionally biased region" description="Basic and acidic residues" evidence="1">
    <location>
        <begin position="38"/>
        <end position="47"/>
    </location>
</feature>
<gene>
    <name evidence="2" type="ORF">AVDCRST_MAG77-2874</name>
</gene>
<evidence type="ECO:0000313" key="2">
    <source>
        <dbReference type="EMBL" id="CAA9266543.1"/>
    </source>
</evidence>
<reference evidence="2" key="1">
    <citation type="submission" date="2020-02" db="EMBL/GenBank/DDBJ databases">
        <authorList>
            <person name="Meier V. D."/>
        </authorList>
    </citation>
    <scope>NUCLEOTIDE SEQUENCE</scope>
    <source>
        <strain evidence="2">AVDCRST_MAG77</strain>
    </source>
</reference>
<proteinExistence type="predicted"/>
<sequence length="321" mass="32742">MTSQMRSSALEGTASDYRMTAERDLIPSTATPLSPKEVAQRQGKDRSPVRKLLASMFKDGQRVSFSGVYSLLAIPAPAADVIGTRAPSGNSGNRVTDGTHTVTAVTVAANGSWPRRRLVDRYAGAPHPVHDGITSVRPMRSTASGDPRPFAATSAFTVVPWRRAIEYNVSPFITVCSLRSLRPFGSGAIVGTLGGRGAAVGAGTTSVRPMGSTASRVPRPFAATSASTVVLVRRAIEKSVSPETTVCSRRGPVLGATRGSLASGACAGSTTPSAAVPVLSTAEALLDDPLAAARTAALAAAPVDVAAVGAAVGTVRVPVAA</sequence>
<name>A0A6J4IZJ7_9CHLR</name>
<feature type="region of interest" description="Disordered" evidence="1">
    <location>
        <begin position="1"/>
        <end position="47"/>
    </location>
</feature>
<organism evidence="2">
    <name type="scientific">uncultured Chloroflexota bacterium</name>
    <dbReference type="NCBI Taxonomy" id="166587"/>
    <lineage>
        <taxon>Bacteria</taxon>
        <taxon>Bacillati</taxon>
        <taxon>Chloroflexota</taxon>
        <taxon>environmental samples</taxon>
    </lineage>
</organism>
<dbReference type="EMBL" id="CADCTC010000168">
    <property type="protein sequence ID" value="CAA9266543.1"/>
    <property type="molecule type" value="Genomic_DNA"/>
</dbReference>
<accession>A0A6J4IZJ7</accession>
<evidence type="ECO:0000256" key="1">
    <source>
        <dbReference type="SAM" id="MobiDB-lite"/>
    </source>
</evidence>
<protein>
    <submittedName>
        <fullName evidence="2">Uncharacterized protein</fullName>
    </submittedName>
</protein>